<dbReference type="SUPFAM" id="SSF46689">
    <property type="entry name" value="Homeodomain-like"/>
    <property type="match status" value="1"/>
</dbReference>
<evidence type="ECO:0000256" key="2">
    <source>
        <dbReference type="ARBA" id="ARBA00023015"/>
    </source>
</evidence>
<keyword evidence="4" id="KW-0804">Transcription</keyword>
<dbReference type="InterPro" id="IPR009057">
    <property type="entry name" value="Homeodomain-like_sf"/>
</dbReference>
<dbReference type="InterPro" id="IPR001647">
    <property type="entry name" value="HTH_TetR"/>
</dbReference>
<dbReference type="PANTHER" id="PTHR30055">
    <property type="entry name" value="HTH-TYPE TRANSCRIPTIONAL REGULATOR RUTR"/>
    <property type="match status" value="1"/>
</dbReference>
<dbReference type="RefSeq" id="WP_122195639.1">
    <property type="nucleotide sequence ID" value="NZ_JBHSKC010000019.1"/>
</dbReference>
<protein>
    <submittedName>
        <fullName evidence="7">TetR family transcriptional regulator</fullName>
    </submittedName>
</protein>
<name>A0A3M2M6U6_9ACTN</name>
<dbReference type="OrthoDB" id="9816296at2"/>
<sequence>MPRRVDHEERRRQLAEALWRLVRRGGVEAVSLSLVAAEAQVSKGLVQHYFKSRDQMLVFAIEYANERMRERMERRLAEVAEPASPRHVLRVMLTELLPEDEDRRTESMVGIAFFVTALNDAGLAAYFRAGYDELIQATIAQLRAAQEAGEVRADLDPHHEADILLSLVYGLNSHILLGQQKPATALAVLDYHLDRLAAETDARAVLTTNERS</sequence>
<dbReference type="Proteomes" id="UP000282674">
    <property type="component" value="Unassembled WGS sequence"/>
</dbReference>
<dbReference type="GO" id="GO:0003700">
    <property type="term" value="F:DNA-binding transcription factor activity"/>
    <property type="evidence" value="ECO:0007669"/>
    <property type="project" value="TreeGrafter"/>
</dbReference>
<feature type="domain" description="HTH tetR-type" evidence="6">
    <location>
        <begin position="8"/>
        <end position="68"/>
    </location>
</feature>
<dbReference type="InterPro" id="IPR036271">
    <property type="entry name" value="Tet_transcr_reg_TetR-rel_C_sf"/>
</dbReference>
<gene>
    <name evidence="7" type="ORF">EBO15_18450</name>
</gene>
<evidence type="ECO:0000313" key="7">
    <source>
        <dbReference type="EMBL" id="RMI42818.1"/>
    </source>
</evidence>
<feature type="DNA-binding region" description="H-T-H motif" evidence="5">
    <location>
        <begin position="31"/>
        <end position="50"/>
    </location>
</feature>
<comment type="caution">
    <text evidence="7">The sequence shown here is derived from an EMBL/GenBank/DDBJ whole genome shotgun (WGS) entry which is preliminary data.</text>
</comment>
<dbReference type="PANTHER" id="PTHR30055:SF234">
    <property type="entry name" value="HTH-TYPE TRANSCRIPTIONAL REGULATOR BETI"/>
    <property type="match status" value="1"/>
</dbReference>
<evidence type="ECO:0000256" key="4">
    <source>
        <dbReference type="ARBA" id="ARBA00023163"/>
    </source>
</evidence>
<accession>A0A3M2M6U6</accession>
<keyword evidence="1" id="KW-0678">Repressor</keyword>
<dbReference type="InterPro" id="IPR039538">
    <property type="entry name" value="BetI_C"/>
</dbReference>
<evidence type="ECO:0000256" key="5">
    <source>
        <dbReference type="PROSITE-ProRule" id="PRU00335"/>
    </source>
</evidence>
<evidence type="ECO:0000256" key="3">
    <source>
        <dbReference type="ARBA" id="ARBA00023125"/>
    </source>
</evidence>
<dbReference type="GO" id="GO:0000976">
    <property type="term" value="F:transcription cis-regulatory region binding"/>
    <property type="evidence" value="ECO:0007669"/>
    <property type="project" value="TreeGrafter"/>
</dbReference>
<evidence type="ECO:0000256" key="1">
    <source>
        <dbReference type="ARBA" id="ARBA00022491"/>
    </source>
</evidence>
<dbReference type="EMBL" id="RFFG01000030">
    <property type="protein sequence ID" value="RMI42818.1"/>
    <property type="molecule type" value="Genomic_DNA"/>
</dbReference>
<keyword evidence="8" id="KW-1185">Reference proteome</keyword>
<dbReference type="SUPFAM" id="SSF48498">
    <property type="entry name" value="Tetracyclin repressor-like, C-terminal domain"/>
    <property type="match status" value="1"/>
</dbReference>
<dbReference type="Gene3D" id="1.10.357.10">
    <property type="entry name" value="Tetracycline Repressor, domain 2"/>
    <property type="match status" value="1"/>
</dbReference>
<proteinExistence type="predicted"/>
<organism evidence="7 8">
    <name type="scientific">Actinomadura harenae</name>
    <dbReference type="NCBI Taxonomy" id="2483351"/>
    <lineage>
        <taxon>Bacteria</taxon>
        <taxon>Bacillati</taxon>
        <taxon>Actinomycetota</taxon>
        <taxon>Actinomycetes</taxon>
        <taxon>Streptosporangiales</taxon>
        <taxon>Thermomonosporaceae</taxon>
        <taxon>Actinomadura</taxon>
    </lineage>
</organism>
<keyword evidence="2" id="KW-0805">Transcription regulation</keyword>
<keyword evidence="3 5" id="KW-0238">DNA-binding</keyword>
<dbReference type="AlphaFoldDB" id="A0A3M2M6U6"/>
<dbReference type="Pfam" id="PF00440">
    <property type="entry name" value="TetR_N"/>
    <property type="match status" value="1"/>
</dbReference>
<dbReference type="Pfam" id="PF13977">
    <property type="entry name" value="TetR_C_6"/>
    <property type="match status" value="1"/>
</dbReference>
<dbReference type="PROSITE" id="PS50977">
    <property type="entry name" value="HTH_TETR_2"/>
    <property type="match status" value="1"/>
</dbReference>
<evidence type="ECO:0000259" key="6">
    <source>
        <dbReference type="PROSITE" id="PS50977"/>
    </source>
</evidence>
<reference evidence="7 8" key="1">
    <citation type="submission" date="2018-10" db="EMBL/GenBank/DDBJ databases">
        <title>Isolation from soil.</title>
        <authorList>
            <person name="Hu J."/>
        </authorList>
    </citation>
    <scope>NUCLEOTIDE SEQUENCE [LARGE SCALE GENOMIC DNA]</scope>
    <source>
        <strain evidence="7 8">NEAU-Ht49</strain>
    </source>
</reference>
<dbReference type="InterPro" id="IPR050109">
    <property type="entry name" value="HTH-type_TetR-like_transc_reg"/>
</dbReference>
<evidence type="ECO:0000313" key="8">
    <source>
        <dbReference type="Proteomes" id="UP000282674"/>
    </source>
</evidence>